<proteinExistence type="predicted"/>
<dbReference type="InterPro" id="IPR051531">
    <property type="entry name" value="N-acetyltransferase"/>
</dbReference>
<dbReference type="CDD" id="cd04301">
    <property type="entry name" value="NAT_SF"/>
    <property type="match status" value="1"/>
</dbReference>
<dbReference type="PROSITE" id="PS51186">
    <property type="entry name" value="GNAT"/>
    <property type="match status" value="1"/>
</dbReference>
<dbReference type="RefSeq" id="WP_301663694.1">
    <property type="nucleotide sequence ID" value="NZ_VCYH01000004.1"/>
</dbReference>
<dbReference type="Proteomes" id="UP001168338">
    <property type="component" value="Unassembled WGS sequence"/>
</dbReference>
<keyword evidence="3" id="KW-1185">Reference proteome</keyword>
<dbReference type="Gene3D" id="3.40.630.30">
    <property type="match status" value="1"/>
</dbReference>
<organism evidence="2 3">
    <name type="scientific">Methanoculleus frigidifontis</name>
    <dbReference type="NCBI Taxonomy" id="2584085"/>
    <lineage>
        <taxon>Archaea</taxon>
        <taxon>Methanobacteriati</taxon>
        <taxon>Methanobacteriota</taxon>
        <taxon>Stenosarchaea group</taxon>
        <taxon>Methanomicrobia</taxon>
        <taxon>Methanomicrobiales</taxon>
        <taxon>Methanomicrobiaceae</taxon>
        <taxon>Methanoculleus</taxon>
    </lineage>
</organism>
<dbReference type="Pfam" id="PF13302">
    <property type="entry name" value="Acetyltransf_3"/>
    <property type="match status" value="1"/>
</dbReference>
<reference evidence="2" key="1">
    <citation type="submission" date="2019-05" db="EMBL/GenBank/DDBJ databases">
        <title>Methanoculleus sp. FWC-SCC1, a methanogenic archaeon isolated from deep marine cold seep.</title>
        <authorList>
            <person name="Chen Y.-W."/>
            <person name="Chen S.-C."/>
            <person name="Teng N.-H."/>
            <person name="Lai M.-C."/>
        </authorList>
    </citation>
    <scope>NUCLEOTIDE SEQUENCE</scope>
    <source>
        <strain evidence="2">FWC-SCC1</strain>
    </source>
</reference>
<feature type="domain" description="N-acetyltransferase" evidence="1">
    <location>
        <begin position="12"/>
        <end position="171"/>
    </location>
</feature>
<evidence type="ECO:0000313" key="2">
    <source>
        <dbReference type="EMBL" id="MDN7024576.1"/>
    </source>
</evidence>
<dbReference type="EMBL" id="VCYH01000004">
    <property type="protein sequence ID" value="MDN7024576.1"/>
    <property type="molecule type" value="Genomic_DNA"/>
</dbReference>
<name>A0ABT8M9F9_9EURY</name>
<gene>
    <name evidence="2" type="ORF">FGU65_06695</name>
</gene>
<protein>
    <submittedName>
        <fullName evidence="2">GNAT family N-acetyltransferase</fullName>
    </submittedName>
</protein>
<dbReference type="PANTHER" id="PTHR43792">
    <property type="entry name" value="GNAT FAMILY, PUTATIVE (AFU_ORTHOLOGUE AFUA_3G00765)-RELATED-RELATED"/>
    <property type="match status" value="1"/>
</dbReference>
<accession>A0ABT8M9F9</accession>
<dbReference type="InterPro" id="IPR000182">
    <property type="entry name" value="GNAT_dom"/>
</dbReference>
<comment type="caution">
    <text evidence="2">The sequence shown here is derived from an EMBL/GenBank/DDBJ whole genome shotgun (WGS) entry which is preliminary data.</text>
</comment>
<dbReference type="InterPro" id="IPR016181">
    <property type="entry name" value="Acyl_CoA_acyltransferase"/>
</dbReference>
<evidence type="ECO:0000259" key="1">
    <source>
        <dbReference type="PROSITE" id="PS51186"/>
    </source>
</evidence>
<sequence length="171" mass="18984">MPVPDTLITDRLCIRPYLQGDLASLVRFFNNPRVTRYTDLPDGQTHEETAAFLGMILASYATQEPIFAFAVTLRDGGEVVGSCGFAPMDDESTVQIYYAFFPEYWGKGYATEAAGRMIEYIFSLGRFGTIVVDSALGNPASGRVAERLGMQPLGIVEQKGRHSRRYVLNRV</sequence>
<dbReference type="SUPFAM" id="SSF55729">
    <property type="entry name" value="Acyl-CoA N-acyltransferases (Nat)"/>
    <property type="match status" value="1"/>
</dbReference>
<evidence type="ECO:0000313" key="3">
    <source>
        <dbReference type="Proteomes" id="UP001168338"/>
    </source>
</evidence>